<organism evidence="1 2">
    <name type="scientific">Dendrobium catenatum</name>
    <dbReference type="NCBI Taxonomy" id="906689"/>
    <lineage>
        <taxon>Eukaryota</taxon>
        <taxon>Viridiplantae</taxon>
        <taxon>Streptophyta</taxon>
        <taxon>Embryophyta</taxon>
        <taxon>Tracheophyta</taxon>
        <taxon>Spermatophyta</taxon>
        <taxon>Magnoliopsida</taxon>
        <taxon>Liliopsida</taxon>
        <taxon>Asparagales</taxon>
        <taxon>Orchidaceae</taxon>
        <taxon>Epidendroideae</taxon>
        <taxon>Malaxideae</taxon>
        <taxon>Dendrobiinae</taxon>
        <taxon>Dendrobium</taxon>
    </lineage>
</organism>
<dbReference type="AlphaFoldDB" id="A0A2I0VLH2"/>
<dbReference type="InterPro" id="IPR037138">
    <property type="entry name" value="His_deacetylse_dom_sf"/>
</dbReference>
<dbReference type="EMBL" id="KZ503429">
    <property type="protein sequence ID" value="PKU64266.1"/>
    <property type="molecule type" value="Genomic_DNA"/>
</dbReference>
<keyword evidence="2" id="KW-1185">Reference proteome</keyword>
<evidence type="ECO:0000313" key="2">
    <source>
        <dbReference type="Proteomes" id="UP000233837"/>
    </source>
</evidence>
<accession>A0A2I0VLH2</accession>
<sequence>MTTLKSRIEDADMVANNFIDWIPNSGQCAVADLLGDCCITSYDCSVMLKSLVKVADGNIFLALEGGYNFNSLVNPVIACAKTLLEGNPVVGSFFKERPFESTWHVINKGGIKSIKIYLWETCTHLIKLVDIHQRCKVFDLGGLIVIYTPPR</sequence>
<evidence type="ECO:0000313" key="1">
    <source>
        <dbReference type="EMBL" id="PKU64266.1"/>
    </source>
</evidence>
<dbReference type="Proteomes" id="UP000233837">
    <property type="component" value="Unassembled WGS sequence"/>
</dbReference>
<dbReference type="STRING" id="906689.A0A2I0VLH2"/>
<protein>
    <submittedName>
        <fullName evidence="1">Histone deacetylase 5</fullName>
    </submittedName>
</protein>
<dbReference type="Gene3D" id="3.40.800.20">
    <property type="entry name" value="Histone deacetylase domain"/>
    <property type="match status" value="1"/>
</dbReference>
<reference evidence="1 2" key="1">
    <citation type="journal article" date="2016" name="Sci. Rep.">
        <title>The Dendrobium catenatum Lindl. genome sequence provides insights into polysaccharide synthase, floral development and adaptive evolution.</title>
        <authorList>
            <person name="Zhang G.Q."/>
            <person name="Xu Q."/>
            <person name="Bian C."/>
            <person name="Tsai W.C."/>
            <person name="Yeh C.M."/>
            <person name="Liu K.W."/>
            <person name="Yoshida K."/>
            <person name="Zhang L.S."/>
            <person name="Chang S.B."/>
            <person name="Chen F."/>
            <person name="Shi Y."/>
            <person name="Su Y.Y."/>
            <person name="Zhang Y.Q."/>
            <person name="Chen L.J."/>
            <person name="Yin Y."/>
            <person name="Lin M."/>
            <person name="Huang H."/>
            <person name="Deng H."/>
            <person name="Wang Z.W."/>
            <person name="Zhu S.L."/>
            <person name="Zhao X."/>
            <person name="Deng C."/>
            <person name="Niu S.C."/>
            <person name="Huang J."/>
            <person name="Wang M."/>
            <person name="Liu G.H."/>
            <person name="Yang H.J."/>
            <person name="Xiao X.J."/>
            <person name="Hsiao Y.Y."/>
            <person name="Wu W.L."/>
            <person name="Chen Y.Y."/>
            <person name="Mitsuda N."/>
            <person name="Ohme-Takagi M."/>
            <person name="Luo Y.B."/>
            <person name="Van de Peer Y."/>
            <person name="Liu Z.J."/>
        </authorList>
    </citation>
    <scope>NUCLEOTIDE SEQUENCE [LARGE SCALE GENOMIC DNA]</scope>
    <source>
        <tissue evidence="1">The whole plant</tissue>
    </source>
</reference>
<dbReference type="SUPFAM" id="SSF52768">
    <property type="entry name" value="Arginase/deacetylase"/>
    <property type="match status" value="1"/>
</dbReference>
<name>A0A2I0VLH2_9ASPA</name>
<reference evidence="1 2" key="2">
    <citation type="journal article" date="2017" name="Nature">
        <title>The Apostasia genome and the evolution of orchids.</title>
        <authorList>
            <person name="Zhang G.Q."/>
            <person name="Liu K.W."/>
            <person name="Li Z."/>
            <person name="Lohaus R."/>
            <person name="Hsiao Y.Y."/>
            <person name="Niu S.C."/>
            <person name="Wang J.Y."/>
            <person name="Lin Y.C."/>
            <person name="Xu Q."/>
            <person name="Chen L.J."/>
            <person name="Yoshida K."/>
            <person name="Fujiwara S."/>
            <person name="Wang Z.W."/>
            <person name="Zhang Y.Q."/>
            <person name="Mitsuda N."/>
            <person name="Wang M."/>
            <person name="Liu G.H."/>
            <person name="Pecoraro L."/>
            <person name="Huang H.X."/>
            <person name="Xiao X.J."/>
            <person name="Lin M."/>
            <person name="Wu X.Y."/>
            <person name="Wu W.L."/>
            <person name="Chen Y.Y."/>
            <person name="Chang S.B."/>
            <person name="Sakamoto S."/>
            <person name="Ohme-Takagi M."/>
            <person name="Yagi M."/>
            <person name="Zeng S.J."/>
            <person name="Shen C.Y."/>
            <person name="Yeh C.M."/>
            <person name="Luo Y.B."/>
            <person name="Tsai W.C."/>
            <person name="Van de Peer Y."/>
            <person name="Liu Z.J."/>
        </authorList>
    </citation>
    <scope>NUCLEOTIDE SEQUENCE [LARGE SCALE GENOMIC DNA]</scope>
    <source>
        <tissue evidence="1">The whole plant</tissue>
    </source>
</reference>
<dbReference type="InterPro" id="IPR023696">
    <property type="entry name" value="Ureohydrolase_dom_sf"/>
</dbReference>
<gene>
    <name evidence="1" type="primary">HDA5</name>
    <name evidence="1" type="ORF">MA16_Dca005189</name>
</gene>
<proteinExistence type="predicted"/>